<name>A0ACC3N8M7_9PEZI</name>
<proteinExistence type="predicted"/>
<organism evidence="1 2">
    <name type="scientific">Vermiconidia calcicola</name>
    <dbReference type="NCBI Taxonomy" id="1690605"/>
    <lineage>
        <taxon>Eukaryota</taxon>
        <taxon>Fungi</taxon>
        <taxon>Dikarya</taxon>
        <taxon>Ascomycota</taxon>
        <taxon>Pezizomycotina</taxon>
        <taxon>Dothideomycetes</taxon>
        <taxon>Dothideomycetidae</taxon>
        <taxon>Mycosphaerellales</taxon>
        <taxon>Extremaceae</taxon>
        <taxon>Vermiconidia</taxon>
    </lineage>
</organism>
<reference evidence="1" key="1">
    <citation type="submission" date="2023-07" db="EMBL/GenBank/DDBJ databases">
        <title>Black Yeasts Isolated from many extreme environments.</title>
        <authorList>
            <person name="Coleine C."/>
            <person name="Stajich J.E."/>
            <person name="Selbmann L."/>
        </authorList>
    </citation>
    <scope>NUCLEOTIDE SEQUENCE</scope>
    <source>
        <strain evidence="1">CCFEE 5714</strain>
    </source>
</reference>
<evidence type="ECO:0000313" key="1">
    <source>
        <dbReference type="EMBL" id="KAK3711888.1"/>
    </source>
</evidence>
<comment type="caution">
    <text evidence="1">The sequence shown here is derived from an EMBL/GenBank/DDBJ whole genome shotgun (WGS) entry which is preliminary data.</text>
</comment>
<sequence length="410" mass="45431">MAHTQICHRCTTIGNYMCDSATKTPCASCSIASSERRRTVQCTSTPMTIAEWFLSQGKQPPLPPAMPLQLSALPDIPEAQPYQLLDFQQLFMDNAEIIAQQQFQLQLFLQLNPPFNCLPQMPCPMQLYSQPPSFQQPYLQPFYPQQPYLNFPYYSYPLDGAAGGGYPAETVPSIPQRPALQTTAGGTREDRLNNVLDSIWNSITYPQDISRAQVAQPEPYVQGQMEAHQQTSRPNKRPRIENLSDEPRKKGRSDAGGSRAISRDEQPSELMALHLRRDDVQETSFDDAAEETIQGLEPAQNAETSLASPQSSRPQQSTELGDSTTTDCGHVADPGRGSGQDTSGVATAERKPPESDPTKIKRRKQSRVDTVVAALRDKDMKDRLEMLEGLGLTSEEQIMVFATLQGSSPL</sequence>
<protein>
    <submittedName>
        <fullName evidence="1">Uncharacterized protein</fullName>
    </submittedName>
</protein>
<dbReference type="Proteomes" id="UP001281147">
    <property type="component" value="Unassembled WGS sequence"/>
</dbReference>
<gene>
    <name evidence="1" type="ORF">LTR37_009406</name>
</gene>
<dbReference type="EMBL" id="JAUTXU010000073">
    <property type="protein sequence ID" value="KAK3711888.1"/>
    <property type="molecule type" value="Genomic_DNA"/>
</dbReference>
<evidence type="ECO:0000313" key="2">
    <source>
        <dbReference type="Proteomes" id="UP001281147"/>
    </source>
</evidence>
<accession>A0ACC3N8M7</accession>
<keyword evidence="2" id="KW-1185">Reference proteome</keyword>